<gene>
    <name evidence="2" type="ORF">FHX71_004679</name>
</gene>
<evidence type="ECO:0000313" key="2">
    <source>
        <dbReference type="EMBL" id="MBA8810703.1"/>
    </source>
</evidence>
<keyword evidence="3" id="KW-1185">Reference proteome</keyword>
<dbReference type="GO" id="GO:0016740">
    <property type="term" value="F:transferase activity"/>
    <property type="evidence" value="ECO:0007669"/>
    <property type="project" value="UniProtKB-KW"/>
</dbReference>
<evidence type="ECO:0000313" key="3">
    <source>
        <dbReference type="Proteomes" id="UP000540568"/>
    </source>
</evidence>
<keyword evidence="2" id="KW-0808">Transferase</keyword>
<dbReference type="PROSITE" id="PS51729">
    <property type="entry name" value="GNAT_YJDJ"/>
    <property type="match status" value="1"/>
</dbReference>
<name>A0A7W3PG78_9MICO</name>
<feature type="domain" description="N-acetyltransferase" evidence="1">
    <location>
        <begin position="10"/>
        <end position="97"/>
    </location>
</feature>
<sequence length="103" mass="11365">MTDEPQVKVVDNPDESRFEVSVDGTLAGFAVYENDRGAVIFVHTEVFEEFEGQGLAGQLAKAALGMVREAGRTIIPLCPYIKAYVRKHSPEYDDLLRHPAAEA</sequence>
<dbReference type="InterPro" id="IPR031165">
    <property type="entry name" value="GNAT_YJDJ"/>
</dbReference>
<protein>
    <submittedName>
        <fullName evidence="2">Putative GNAT family acetyltransferase</fullName>
    </submittedName>
</protein>
<dbReference type="InterPro" id="IPR045057">
    <property type="entry name" value="Gcn5-rel_NAT"/>
</dbReference>
<dbReference type="AlphaFoldDB" id="A0A7W3PG78"/>
<evidence type="ECO:0000259" key="1">
    <source>
        <dbReference type="PROSITE" id="PS51729"/>
    </source>
</evidence>
<dbReference type="InterPro" id="IPR016181">
    <property type="entry name" value="Acyl_CoA_acyltransferase"/>
</dbReference>
<comment type="caution">
    <text evidence="2">The sequence shown here is derived from an EMBL/GenBank/DDBJ whole genome shotgun (WGS) entry which is preliminary data.</text>
</comment>
<dbReference type="EMBL" id="JACGWV010000002">
    <property type="protein sequence ID" value="MBA8810703.1"/>
    <property type="molecule type" value="Genomic_DNA"/>
</dbReference>
<dbReference type="PANTHER" id="PTHR31435">
    <property type="entry name" value="PROTEIN NATD1"/>
    <property type="match status" value="1"/>
</dbReference>
<proteinExistence type="predicted"/>
<accession>A0A7W3PG78</accession>
<dbReference type="Proteomes" id="UP000540568">
    <property type="component" value="Unassembled WGS sequence"/>
</dbReference>
<organism evidence="2 3">
    <name type="scientific">Promicromonospora sukumoe</name>
    <dbReference type="NCBI Taxonomy" id="88382"/>
    <lineage>
        <taxon>Bacteria</taxon>
        <taxon>Bacillati</taxon>
        <taxon>Actinomycetota</taxon>
        <taxon>Actinomycetes</taxon>
        <taxon>Micrococcales</taxon>
        <taxon>Promicromonosporaceae</taxon>
        <taxon>Promicromonospora</taxon>
    </lineage>
</organism>
<reference evidence="2 3" key="1">
    <citation type="submission" date="2020-07" db="EMBL/GenBank/DDBJ databases">
        <title>Sequencing the genomes of 1000 actinobacteria strains.</title>
        <authorList>
            <person name="Klenk H.-P."/>
        </authorList>
    </citation>
    <scope>NUCLEOTIDE SEQUENCE [LARGE SCALE GENOMIC DNA]</scope>
    <source>
        <strain evidence="2 3">DSM 44121</strain>
    </source>
</reference>
<dbReference type="Gene3D" id="3.40.630.30">
    <property type="match status" value="1"/>
</dbReference>
<dbReference type="PANTHER" id="PTHR31435:SF10">
    <property type="entry name" value="BSR4717 PROTEIN"/>
    <property type="match status" value="1"/>
</dbReference>
<dbReference type="Pfam" id="PF14542">
    <property type="entry name" value="Acetyltransf_CG"/>
    <property type="match status" value="1"/>
</dbReference>
<dbReference type="SUPFAM" id="SSF55729">
    <property type="entry name" value="Acyl-CoA N-acyltransferases (Nat)"/>
    <property type="match status" value="1"/>
</dbReference>
<dbReference type="RefSeq" id="WP_182619769.1">
    <property type="nucleotide sequence ID" value="NZ_BAAATF010000017.1"/>
</dbReference>